<comment type="similarity">
    <text evidence="6">Belongs to the protein kinase superfamily. CMGC Ser/Thr protein kinase family. Lammer subfamily.</text>
</comment>
<feature type="region of interest" description="Disordered" evidence="7">
    <location>
        <begin position="514"/>
        <end position="535"/>
    </location>
</feature>
<evidence type="ECO:0000256" key="7">
    <source>
        <dbReference type="SAM" id="MobiDB-lite"/>
    </source>
</evidence>
<gene>
    <name evidence="9" type="ORF">O3G_MSEX013471</name>
</gene>
<feature type="region of interest" description="Disordered" evidence="7">
    <location>
        <begin position="921"/>
        <end position="942"/>
    </location>
</feature>
<protein>
    <recommendedName>
        <fullName evidence="8">Protein kinase domain-containing protein</fullName>
    </recommendedName>
</protein>
<keyword evidence="1" id="KW-0723">Serine/threonine-protein kinase</keyword>
<dbReference type="GO" id="GO:0005634">
    <property type="term" value="C:nucleus"/>
    <property type="evidence" value="ECO:0007669"/>
    <property type="project" value="TreeGrafter"/>
</dbReference>
<feature type="compositionally biased region" description="Low complexity" evidence="7">
    <location>
        <begin position="53"/>
        <end position="74"/>
    </location>
</feature>
<keyword evidence="2" id="KW-0808">Transferase</keyword>
<dbReference type="PANTHER" id="PTHR45646:SF11">
    <property type="entry name" value="SERINE_THREONINE-PROTEIN KINASE DOA"/>
    <property type="match status" value="1"/>
</dbReference>
<evidence type="ECO:0000256" key="1">
    <source>
        <dbReference type="ARBA" id="ARBA00022527"/>
    </source>
</evidence>
<dbReference type="GO" id="GO:0005524">
    <property type="term" value="F:ATP binding"/>
    <property type="evidence" value="ECO:0007669"/>
    <property type="project" value="UniProtKB-KW"/>
</dbReference>
<dbReference type="Proteomes" id="UP000791440">
    <property type="component" value="Unassembled WGS sequence"/>
</dbReference>
<evidence type="ECO:0000313" key="9">
    <source>
        <dbReference type="EMBL" id="KAG6462776.1"/>
    </source>
</evidence>
<evidence type="ECO:0000256" key="3">
    <source>
        <dbReference type="ARBA" id="ARBA00022741"/>
    </source>
</evidence>
<feature type="region of interest" description="Disordered" evidence="7">
    <location>
        <begin position="46"/>
        <end position="74"/>
    </location>
</feature>
<feature type="domain" description="Protein kinase" evidence="8">
    <location>
        <begin position="1024"/>
        <end position="1342"/>
    </location>
</feature>
<dbReference type="PANTHER" id="PTHR45646">
    <property type="entry name" value="SERINE/THREONINE-PROTEIN KINASE DOA-RELATED"/>
    <property type="match status" value="1"/>
</dbReference>
<feature type="compositionally biased region" description="Basic and acidic residues" evidence="7">
    <location>
        <begin position="100"/>
        <end position="134"/>
    </location>
</feature>
<keyword evidence="10" id="KW-1185">Reference proteome</keyword>
<dbReference type="EMBL" id="JH668889">
    <property type="protein sequence ID" value="KAG6462775.1"/>
    <property type="molecule type" value="Genomic_DNA"/>
</dbReference>
<feature type="compositionally biased region" description="Basic and acidic residues" evidence="7">
    <location>
        <begin position="219"/>
        <end position="252"/>
    </location>
</feature>
<feature type="region of interest" description="Disordered" evidence="7">
    <location>
        <begin position="884"/>
        <end position="904"/>
    </location>
</feature>
<accession>A0A921ZST4</accession>
<reference evidence="9" key="2">
    <citation type="submission" date="2020-12" db="EMBL/GenBank/DDBJ databases">
        <authorList>
            <person name="Kanost M."/>
        </authorList>
    </citation>
    <scope>NUCLEOTIDE SEQUENCE</scope>
</reference>
<keyword evidence="5" id="KW-0067">ATP-binding</keyword>
<name>A0A921ZST4_MANSE</name>
<organism evidence="9 10">
    <name type="scientific">Manduca sexta</name>
    <name type="common">Tobacco hawkmoth</name>
    <name type="synonym">Tobacco hornworm</name>
    <dbReference type="NCBI Taxonomy" id="7130"/>
    <lineage>
        <taxon>Eukaryota</taxon>
        <taxon>Metazoa</taxon>
        <taxon>Ecdysozoa</taxon>
        <taxon>Arthropoda</taxon>
        <taxon>Hexapoda</taxon>
        <taxon>Insecta</taxon>
        <taxon>Pterygota</taxon>
        <taxon>Neoptera</taxon>
        <taxon>Endopterygota</taxon>
        <taxon>Lepidoptera</taxon>
        <taxon>Glossata</taxon>
        <taxon>Ditrysia</taxon>
        <taxon>Bombycoidea</taxon>
        <taxon>Sphingidae</taxon>
        <taxon>Sphinginae</taxon>
        <taxon>Sphingini</taxon>
        <taxon>Manduca</taxon>
    </lineage>
</organism>
<feature type="compositionally biased region" description="Basic and acidic residues" evidence="7">
    <location>
        <begin position="516"/>
        <end position="528"/>
    </location>
</feature>
<evidence type="ECO:0000256" key="6">
    <source>
        <dbReference type="ARBA" id="ARBA00037966"/>
    </source>
</evidence>
<evidence type="ECO:0000259" key="8">
    <source>
        <dbReference type="PROSITE" id="PS50011"/>
    </source>
</evidence>
<dbReference type="PROSITE" id="PS50011">
    <property type="entry name" value="PROTEIN_KINASE_DOM"/>
    <property type="match status" value="1"/>
</dbReference>
<dbReference type="Pfam" id="PF00069">
    <property type="entry name" value="Pkinase"/>
    <property type="match status" value="1"/>
</dbReference>
<feature type="compositionally biased region" description="Low complexity" evidence="7">
    <location>
        <begin position="164"/>
        <end position="174"/>
    </location>
</feature>
<sequence>MSKRPYFSQYESPNIVIVPTVSFCGASAKKKMKLSLHVDEVQPKNGRTLEKGTCSSSTLENNCSSSKNTNSSNISMATNNNINIIHANPIKLNRLTQDSKPSDKISKLSESNEKSSMREENNKQNNLVEKENKKHISQSSIEVEINLDSKAHKDIANTKKNSLKTINKNSGNSTNKKKCNNEGTRLKSAENISSSHKDKKHSKPDKISAHKRSHVSRHVTKEISEKCDKNTDSKISKNRHKQSDKLIKQDSHDQCRAEQQKCKKSCQDKIPHKSRSEKLDLGKTILMDDININYGSNRNEPKQQGCKKDHASKCKHIIERHSDKKVKHHSISKSKHTCKTKSTLTNQEKCKIQKASEATKYNTNSIISRKCPSNDRDKSKKHSSTNKAANNKTHKLKSSRSDSDNKNKKQIRAMTSSNPSHKDSLIDSYENLTVTVKTQSEKHKNAAPPKTNVVNTTHKSKKIKLIINFIVKNSNNASPTHDESCTKKEDNISLISNSELSFLDDINIDEIVDSLKQPKREPGTKEQDSTNLNRSLEGPVIVVDDDSDVENDTVYKKNNGLENSEALVKVLEDDKLKDIKPIKGNIFTTHFSNNYIDLSKESNPNPSTNNTLILPVENITNREIIGEDNEPIIILDDDDTVETLSTCSTIILDSQMDIEECNGIPENKTNSTQSAVYNTPTEIKAQNIECTEQISKIVSVNGTESTEIFKDPIEAQLKRIFEMPSSDTFDTEVDNNIRENDRETEITCKKEPELITSSPQNQEQCPIVYKDRGSPNNAPNDIEPSTIKEIREINKPVNINATVVHCQEPNIDNNFSINVDGAKETEITCKEEPQEITALPQNEDQNSVGHNYCGSPDNTKNDDVACSTLQDTSYIVNTPIRMNATDSENQKPNIDNTMSKNVDSVKETEITCEEKPEEIASLSQNEEQHPIEHKDSGLLDNTKNDDECSTMKKTNDNVTTSVKINATVAKSLEFTDRTLTAKLLKSVKSEIRKVEEQKLLPVTQAQNFIKALEARMSTFLKTQYTVTTVLHKGKHSRIYECIDKGGFNYALKMLNNIRDRYFMGIQKENMLLSFQRDIPKENLHCVYLLNGFSMCGHWCFLMEYYPKNLSEALQQSNKSFHIDTVQLLSQQLIAAVTILRNNNIVHSDIKPSHILINSKNDRIKLCGFDTAYNIKDVVIDTNIGTVNYRPPEVILGHSSGFSLDVWSSGLVMYELATNTKLFPGYYDNDILYKQMCTLGYVPYDMLEKSLFRGNHFYGTSFMRRVGFRREAIKYVDSLKKNNRIHRTLFDAYTMDWSEQRTKIQRSEDLKKLVNFKILLEQMLAIHPKHRLSIEFVYANPFIYEFTDIC</sequence>
<dbReference type="InterPro" id="IPR000719">
    <property type="entry name" value="Prot_kinase_dom"/>
</dbReference>
<dbReference type="GO" id="GO:0004674">
    <property type="term" value="F:protein serine/threonine kinase activity"/>
    <property type="evidence" value="ECO:0007669"/>
    <property type="project" value="UniProtKB-KW"/>
</dbReference>
<evidence type="ECO:0000256" key="4">
    <source>
        <dbReference type="ARBA" id="ARBA00022777"/>
    </source>
</evidence>
<feature type="region of interest" description="Disordered" evidence="7">
    <location>
        <begin position="367"/>
        <end position="426"/>
    </location>
</feature>
<evidence type="ECO:0000256" key="2">
    <source>
        <dbReference type="ARBA" id="ARBA00022679"/>
    </source>
</evidence>
<proteinExistence type="inferred from homology"/>
<dbReference type="InterPro" id="IPR051175">
    <property type="entry name" value="CLK_kinases"/>
</dbReference>
<feature type="region of interest" description="Disordered" evidence="7">
    <location>
        <begin position="93"/>
        <end position="137"/>
    </location>
</feature>
<comment type="caution">
    <text evidence="9">The sequence shown here is derived from an EMBL/GenBank/DDBJ whole genome shotgun (WGS) entry which is preliminary data.</text>
</comment>
<reference evidence="9" key="1">
    <citation type="journal article" date="2016" name="Insect Biochem. Mol. Biol.">
        <title>Multifaceted biological insights from a draft genome sequence of the tobacco hornworm moth, Manduca sexta.</title>
        <authorList>
            <person name="Kanost M.R."/>
            <person name="Arrese E.L."/>
            <person name="Cao X."/>
            <person name="Chen Y.R."/>
            <person name="Chellapilla S."/>
            <person name="Goldsmith M.R."/>
            <person name="Grosse-Wilde E."/>
            <person name="Heckel D.G."/>
            <person name="Herndon N."/>
            <person name="Jiang H."/>
            <person name="Papanicolaou A."/>
            <person name="Qu J."/>
            <person name="Soulages J.L."/>
            <person name="Vogel H."/>
            <person name="Walters J."/>
            <person name="Waterhouse R.M."/>
            <person name="Ahn S.J."/>
            <person name="Almeida F.C."/>
            <person name="An C."/>
            <person name="Aqrawi P."/>
            <person name="Bretschneider A."/>
            <person name="Bryant W.B."/>
            <person name="Bucks S."/>
            <person name="Chao H."/>
            <person name="Chevignon G."/>
            <person name="Christen J.M."/>
            <person name="Clarke D.F."/>
            <person name="Dittmer N.T."/>
            <person name="Ferguson L.C.F."/>
            <person name="Garavelou S."/>
            <person name="Gordon K.H.J."/>
            <person name="Gunaratna R.T."/>
            <person name="Han Y."/>
            <person name="Hauser F."/>
            <person name="He Y."/>
            <person name="Heidel-Fischer H."/>
            <person name="Hirsh A."/>
            <person name="Hu Y."/>
            <person name="Jiang H."/>
            <person name="Kalra D."/>
            <person name="Klinner C."/>
            <person name="Konig C."/>
            <person name="Kovar C."/>
            <person name="Kroll A.R."/>
            <person name="Kuwar S.S."/>
            <person name="Lee S.L."/>
            <person name="Lehman R."/>
            <person name="Li K."/>
            <person name="Li Z."/>
            <person name="Liang H."/>
            <person name="Lovelace S."/>
            <person name="Lu Z."/>
            <person name="Mansfield J.H."/>
            <person name="McCulloch K.J."/>
            <person name="Mathew T."/>
            <person name="Morton B."/>
            <person name="Muzny D.M."/>
            <person name="Neunemann D."/>
            <person name="Ongeri F."/>
            <person name="Pauchet Y."/>
            <person name="Pu L.L."/>
            <person name="Pyrousis I."/>
            <person name="Rao X.J."/>
            <person name="Redding A."/>
            <person name="Roesel C."/>
            <person name="Sanchez-Gracia A."/>
            <person name="Schaack S."/>
            <person name="Shukla A."/>
            <person name="Tetreau G."/>
            <person name="Wang Y."/>
            <person name="Xiong G.H."/>
            <person name="Traut W."/>
            <person name="Walsh T.K."/>
            <person name="Worley K.C."/>
            <person name="Wu D."/>
            <person name="Wu W."/>
            <person name="Wu Y.Q."/>
            <person name="Zhang X."/>
            <person name="Zou Z."/>
            <person name="Zucker H."/>
            <person name="Briscoe A.D."/>
            <person name="Burmester T."/>
            <person name="Clem R.J."/>
            <person name="Feyereisen R."/>
            <person name="Grimmelikhuijzen C.J.P."/>
            <person name="Hamodrakas S.J."/>
            <person name="Hansson B.S."/>
            <person name="Huguet E."/>
            <person name="Jermiin L.S."/>
            <person name="Lan Q."/>
            <person name="Lehman H.K."/>
            <person name="Lorenzen M."/>
            <person name="Merzendorfer H."/>
            <person name="Michalopoulos I."/>
            <person name="Morton D.B."/>
            <person name="Muthukrishnan S."/>
            <person name="Oakeshott J.G."/>
            <person name="Palmer W."/>
            <person name="Park Y."/>
            <person name="Passarelli A.L."/>
            <person name="Rozas J."/>
            <person name="Schwartz L.M."/>
            <person name="Smith W."/>
            <person name="Southgate A."/>
            <person name="Vilcinskas A."/>
            <person name="Vogt R."/>
            <person name="Wang P."/>
            <person name="Werren J."/>
            <person name="Yu X.Q."/>
            <person name="Zhou J.J."/>
            <person name="Brown S.J."/>
            <person name="Scherer S.E."/>
            <person name="Richards S."/>
            <person name="Blissard G.W."/>
        </authorList>
    </citation>
    <scope>NUCLEOTIDE SEQUENCE</scope>
</reference>
<feature type="compositionally biased region" description="Polar residues" evidence="7">
    <location>
        <begin position="884"/>
        <end position="902"/>
    </location>
</feature>
<keyword evidence="4" id="KW-0418">Kinase</keyword>
<keyword evidence="3" id="KW-0547">Nucleotide-binding</keyword>
<feature type="region of interest" description="Disordered" evidence="7">
    <location>
        <begin position="156"/>
        <end position="252"/>
    </location>
</feature>
<feature type="compositionally biased region" description="Basic and acidic residues" evidence="7">
    <location>
        <begin position="926"/>
        <end position="942"/>
    </location>
</feature>
<evidence type="ECO:0000256" key="5">
    <source>
        <dbReference type="ARBA" id="ARBA00022840"/>
    </source>
</evidence>
<dbReference type="EMBL" id="JH668889">
    <property type="protein sequence ID" value="KAG6462776.1"/>
    <property type="molecule type" value="Genomic_DNA"/>
</dbReference>
<feature type="compositionally biased region" description="Basic residues" evidence="7">
    <location>
        <begin position="197"/>
        <end position="218"/>
    </location>
</feature>
<evidence type="ECO:0000313" key="10">
    <source>
        <dbReference type="Proteomes" id="UP000791440"/>
    </source>
</evidence>